<reference evidence="2" key="1">
    <citation type="submission" date="2020-01" db="EMBL/GenBank/DDBJ databases">
        <authorList>
            <person name="Mishra B."/>
        </authorList>
    </citation>
    <scope>NUCLEOTIDE SEQUENCE [LARGE SCALE GENOMIC DNA]</scope>
</reference>
<dbReference type="Proteomes" id="UP000467841">
    <property type="component" value="Unassembled WGS sequence"/>
</dbReference>
<evidence type="ECO:0008006" key="4">
    <source>
        <dbReference type="Google" id="ProtNLM"/>
    </source>
</evidence>
<evidence type="ECO:0000256" key="1">
    <source>
        <dbReference type="SAM" id="MobiDB-lite"/>
    </source>
</evidence>
<sequence length="606" mass="68535">MSGKRANEAHGGFGVSNGPSSSAKGLDRIEKRPSNVWSFPWYNVGPYTTWRRRLGSWKLSFFSMKKTLLDPHIYMFLAAEKESRLQEEPALRRSTRERRSAISDDYMPYLIESGGGSIKDPVSYSQAMIDVNSDKWIDASNDEIDSMVKNEVWDIVPLPEGHKAVGCTALLAMCISLTEVPSNGKARKSQLIYTSTIEADCAVCEERITQLGGSLGKLHGEVASIKAGCESMSSRLGVLEKQMTSIAETLSRIEAISFSGCGQDKGISLSSLSLPQVPSALPVTDGTTRWIGYRRIFGAIENQESMLKNVEMPVFDGRLPYGWISRVERFFQLGHYAEKEKLALVALHLEGSVLNWFYGEMEKAPISNWSQFRNRFLVRFAPVMSCSPPVVLMTKELIPVISQEEETRTETKLMQRKELMDGLPSQFGYFLDYMHSNFVSDDLPQEVYMLPVKNELELALQSSCIPTKPCPYKSFENLLLMLLQREKQQGMQKKIPKTWKFKYKGRTRQRDKTATTQQVGYNLEREKKDSKIQSILGQWRTKGSHIPSFLQFIMMRSYCSIGGKDTKLLIIRLLQLSFLHQHGAVILCMFPGLVDWVSLIQGEALT</sequence>
<comment type="caution">
    <text evidence="2">The sequence shown here is derived from an EMBL/GenBank/DDBJ whole genome shotgun (WGS) entry which is preliminary data.</text>
</comment>
<gene>
    <name evidence="2" type="ORF">MERR_LOCUS28034</name>
</gene>
<dbReference type="EMBL" id="CACVBM020001235">
    <property type="protein sequence ID" value="CAA7040799.1"/>
    <property type="molecule type" value="Genomic_DNA"/>
</dbReference>
<proteinExistence type="predicted"/>
<feature type="region of interest" description="Disordered" evidence="1">
    <location>
        <begin position="1"/>
        <end position="27"/>
    </location>
</feature>
<organism evidence="2 3">
    <name type="scientific">Microthlaspi erraticum</name>
    <dbReference type="NCBI Taxonomy" id="1685480"/>
    <lineage>
        <taxon>Eukaryota</taxon>
        <taxon>Viridiplantae</taxon>
        <taxon>Streptophyta</taxon>
        <taxon>Embryophyta</taxon>
        <taxon>Tracheophyta</taxon>
        <taxon>Spermatophyta</taxon>
        <taxon>Magnoliopsida</taxon>
        <taxon>eudicotyledons</taxon>
        <taxon>Gunneridae</taxon>
        <taxon>Pentapetalae</taxon>
        <taxon>rosids</taxon>
        <taxon>malvids</taxon>
        <taxon>Brassicales</taxon>
        <taxon>Brassicaceae</taxon>
        <taxon>Coluteocarpeae</taxon>
        <taxon>Microthlaspi</taxon>
    </lineage>
</organism>
<dbReference type="OrthoDB" id="1193898at2759"/>
<protein>
    <recommendedName>
        <fullName evidence="4">Retrotransposon gag domain-containing protein</fullName>
    </recommendedName>
</protein>
<accession>A0A6D2JUB6</accession>
<evidence type="ECO:0000313" key="2">
    <source>
        <dbReference type="EMBL" id="CAA7040799.1"/>
    </source>
</evidence>
<evidence type="ECO:0000313" key="3">
    <source>
        <dbReference type="Proteomes" id="UP000467841"/>
    </source>
</evidence>
<name>A0A6D2JUB6_9BRAS</name>
<dbReference type="AlphaFoldDB" id="A0A6D2JUB6"/>
<keyword evidence="3" id="KW-1185">Reference proteome</keyword>